<comment type="caution">
    <text evidence="1">The sequence shown here is derived from an EMBL/GenBank/DDBJ whole genome shotgun (WGS) entry which is preliminary data.</text>
</comment>
<dbReference type="EMBL" id="JABXXO010000006">
    <property type="protein sequence ID" value="KAF7776650.1"/>
    <property type="molecule type" value="Genomic_DNA"/>
</dbReference>
<name>A0A8H7F4J1_AGABI</name>
<evidence type="ECO:0000313" key="1">
    <source>
        <dbReference type="EMBL" id="KAF7776650.1"/>
    </source>
</evidence>
<reference evidence="1 2" key="1">
    <citation type="journal article" name="Sci. Rep.">
        <title>Telomere-to-telomere assembled and centromere annotated genomes of the two main subspecies of the button mushroom Agaricus bisporus reveal especially polymorphic chromosome ends.</title>
        <authorList>
            <person name="Sonnenberg A.S.M."/>
            <person name="Sedaghat-Telgerd N."/>
            <person name="Lavrijssen B."/>
            <person name="Ohm R.A."/>
            <person name="Hendrickx P.M."/>
            <person name="Scholtmeijer K."/>
            <person name="Baars J.J.P."/>
            <person name="van Peer A."/>
        </authorList>
    </citation>
    <scope>NUCLEOTIDE SEQUENCE [LARGE SCALE GENOMIC DNA]</scope>
    <source>
        <strain evidence="1 2">H119_p4</strain>
    </source>
</reference>
<organism evidence="1 2">
    <name type="scientific">Agaricus bisporus var. burnettii</name>
    <dbReference type="NCBI Taxonomy" id="192524"/>
    <lineage>
        <taxon>Eukaryota</taxon>
        <taxon>Fungi</taxon>
        <taxon>Dikarya</taxon>
        <taxon>Basidiomycota</taxon>
        <taxon>Agaricomycotina</taxon>
        <taxon>Agaricomycetes</taxon>
        <taxon>Agaricomycetidae</taxon>
        <taxon>Agaricales</taxon>
        <taxon>Agaricineae</taxon>
        <taxon>Agaricaceae</taxon>
        <taxon>Agaricus</taxon>
    </lineage>
</organism>
<gene>
    <name evidence="1" type="ORF">Agabi119p4_5043</name>
</gene>
<protein>
    <submittedName>
        <fullName evidence="1">Uncharacterized protein</fullName>
    </submittedName>
</protein>
<dbReference type="AlphaFoldDB" id="A0A8H7F4J1"/>
<accession>A0A8H7F4J1</accession>
<dbReference type="Proteomes" id="UP000629468">
    <property type="component" value="Unassembled WGS sequence"/>
</dbReference>
<evidence type="ECO:0000313" key="2">
    <source>
        <dbReference type="Proteomes" id="UP000629468"/>
    </source>
</evidence>
<proteinExistence type="predicted"/>
<sequence>MKMSKNSRLVTSANRKPHVPIVGICTRSFELRIVLQAFPKQLSGSSALFKIEGRWVRLWVELIYKVQSLYPFTMSRGRSVNTRRYRMNGKGAS</sequence>